<comment type="caution">
    <text evidence="2">The sequence shown here is derived from an EMBL/GenBank/DDBJ whole genome shotgun (WGS) entry which is preliminary data.</text>
</comment>
<name>A0A812JZU9_9DINO</name>
<evidence type="ECO:0000256" key="1">
    <source>
        <dbReference type="SAM" id="MobiDB-lite"/>
    </source>
</evidence>
<protein>
    <submittedName>
        <fullName evidence="2">Uncharacterized protein</fullName>
    </submittedName>
</protein>
<keyword evidence="3" id="KW-1185">Reference proteome</keyword>
<gene>
    <name evidence="2" type="ORF">SNAT2548_LOCUS8075</name>
</gene>
<organism evidence="2 3">
    <name type="scientific">Symbiodinium natans</name>
    <dbReference type="NCBI Taxonomy" id="878477"/>
    <lineage>
        <taxon>Eukaryota</taxon>
        <taxon>Sar</taxon>
        <taxon>Alveolata</taxon>
        <taxon>Dinophyceae</taxon>
        <taxon>Suessiales</taxon>
        <taxon>Symbiodiniaceae</taxon>
        <taxon>Symbiodinium</taxon>
    </lineage>
</organism>
<dbReference type="OrthoDB" id="416672at2759"/>
<accession>A0A812JZU9</accession>
<evidence type="ECO:0000313" key="3">
    <source>
        <dbReference type="Proteomes" id="UP000604046"/>
    </source>
</evidence>
<dbReference type="AlphaFoldDB" id="A0A812JZU9"/>
<evidence type="ECO:0000313" key="2">
    <source>
        <dbReference type="EMBL" id="CAE7220666.1"/>
    </source>
</evidence>
<dbReference type="Proteomes" id="UP000604046">
    <property type="component" value="Unassembled WGS sequence"/>
</dbReference>
<feature type="region of interest" description="Disordered" evidence="1">
    <location>
        <begin position="32"/>
        <end position="57"/>
    </location>
</feature>
<sequence length="726" mass="80402">MLGGESGCLEETDLTEPDLPLLDAQEVLLDPGSSLLSEPPFPLPESGGLGLSDPEDAIGEVSEKDFELSSQGQPEQLDGEVQWYNMVRDEPPQSDVGAVCTSSPLEDRQSRLPDLDHMPSFSCDQHILAMQETAMLFCIKKARVERPCQPWESGPFGEVFGNFSDRNSHEEWLWANAFSEVGLQESLDPPRAAPSLPTSDEGLSWVVEKRLQHFRLEKSDEDLRNHAVNRLRSLVMLDPLASKLGCTLATDIRNLASEEDIASAFDHVFVMKAASTIYKRSCSLGKFASWLMGRSGSPLRFSESQLYQYLKHLEKNAGATAGTHLLEAIRFLDGLVKLNFVDVEEVVSSRCRGLARQMHLGKRPLCQKQELTAGQVEVLERFMMRCSTRHGCIAGQLLFCFHAGSRWRDSQTLQRIFVTVDEDSGFELLQGEALTSKTTYSLSAKCTLLPYAAIGLGLSGVPWARRWITARKAENLVDGTPFLPTFSERSGRWGTSKMSSSEAAIYLREFLMSEIPASTGLEKLGTHSLKRTLLMWAGKSSVVFFSKSDRRLLGHHVDPKDRSMLVYSIEAYTTLYGRVSAMFESIRSLAFNPDLKAASRVVAVAEGLLHGPDPDQAAFPSEARELDKDLAEDSDADSLASCSGVEMEERDGLARVRPPFSDVSWSQCVTHVISGITHLKRDESTLLCGRPLSDNYKPTEAVSAVAHFEPDCCHQCNRVLLSEQLP</sequence>
<dbReference type="EMBL" id="CAJNDS010000583">
    <property type="protein sequence ID" value="CAE7220666.1"/>
    <property type="molecule type" value="Genomic_DNA"/>
</dbReference>
<reference evidence="2" key="1">
    <citation type="submission" date="2021-02" db="EMBL/GenBank/DDBJ databases">
        <authorList>
            <person name="Dougan E. K."/>
            <person name="Rhodes N."/>
            <person name="Thang M."/>
            <person name="Chan C."/>
        </authorList>
    </citation>
    <scope>NUCLEOTIDE SEQUENCE</scope>
</reference>
<proteinExistence type="predicted"/>